<sequence>MAPRTVQLMIVLFTLTSTLVHKPGAATVSQALHGDELRGQDGAATGIATTITRKEVGHDDGAGTPPAAEEKAASSMMTGAAEVPRLKMGRRFLAGEVGGGDSAAKSSCHSNDVHNGCAPPSKH</sequence>
<keyword evidence="2" id="KW-0732">Signal</keyword>
<accession>A0AAV5CED8</accession>
<reference evidence="3" key="1">
    <citation type="journal article" date="2018" name="DNA Res.">
        <title>Multiple hybrid de novo genome assembly of finger millet, an orphan allotetraploid crop.</title>
        <authorList>
            <person name="Hatakeyama M."/>
            <person name="Aluri S."/>
            <person name="Balachadran M.T."/>
            <person name="Sivarajan S.R."/>
            <person name="Patrignani A."/>
            <person name="Gruter S."/>
            <person name="Poveda L."/>
            <person name="Shimizu-Inatsugi R."/>
            <person name="Baeten J."/>
            <person name="Francoijs K.J."/>
            <person name="Nataraja K.N."/>
            <person name="Reddy Y.A.N."/>
            <person name="Phadnis S."/>
            <person name="Ravikumar R.L."/>
            <person name="Schlapbach R."/>
            <person name="Sreeman S.M."/>
            <person name="Shimizu K.K."/>
        </authorList>
    </citation>
    <scope>NUCLEOTIDE SEQUENCE</scope>
</reference>
<reference evidence="3" key="2">
    <citation type="submission" date="2021-12" db="EMBL/GenBank/DDBJ databases">
        <title>Resequencing data analysis of finger millet.</title>
        <authorList>
            <person name="Hatakeyama M."/>
            <person name="Aluri S."/>
            <person name="Balachadran M.T."/>
            <person name="Sivarajan S.R."/>
            <person name="Poveda L."/>
            <person name="Shimizu-Inatsugi R."/>
            <person name="Schlapbach R."/>
            <person name="Sreeman S.M."/>
            <person name="Shimizu K.K."/>
        </authorList>
    </citation>
    <scope>NUCLEOTIDE SEQUENCE</scope>
</reference>
<dbReference type="AlphaFoldDB" id="A0AAV5CED8"/>
<proteinExistence type="predicted"/>
<protein>
    <submittedName>
        <fullName evidence="3">Uncharacterized protein</fullName>
    </submittedName>
</protein>
<evidence type="ECO:0000256" key="2">
    <source>
        <dbReference type="SAM" id="SignalP"/>
    </source>
</evidence>
<comment type="caution">
    <text evidence="3">The sequence shown here is derived from an EMBL/GenBank/DDBJ whole genome shotgun (WGS) entry which is preliminary data.</text>
</comment>
<gene>
    <name evidence="3" type="primary">ga13225</name>
    <name evidence="3" type="ORF">PR202_ga13225</name>
</gene>
<evidence type="ECO:0000256" key="1">
    <source>
        <dbReference type="SAM" id="MobiDB-lite"/>
    </source>
</evidence>
<evidence type="ECO:0000313" key="4">
    <source>
        <dbReference type="Proteomes" id="UP001054889"/>
    </source>
</evidence>
<dbReference type="Proteomes" id="UP001054889">
    <property type="component" value="Unassembled WGS sequence"/>
</dbReference>
<name>A0AAV5CED8_ELECO</name>
<feature type="region of interest" description="Disordered" evidence="1">
    <location>
        <begin position="96"/>
        <end position="123"/>
    </location>
</feature>
<keyword evidence="4" id="KW-1185">Reference proteome</keyword>
<evidence type="ECO:0000313" key="3">
    <source>
        <dbReference type="EMBL" id="GJM96396.1"/>
    </source>
</evidence>
<organism evidence="3 4">
    <name type="scientific">Eleusine coracana subsp. coracana</name>
    <dbReference type="NCBI Taxonomy" id="191504"/>
    <lineage>
        <taxon>Eukaryota</taxon>
        <taxon>Viridiplantae</taxon>
        <taxon>Streptophyta</taxon>
        <taxon>Embryophyta</taxon>
        <taxon>Tracheophyta</taxon>
        <taxon>Spermatophyta</taxon>
        <taxon>Magnoliopsida</taxon>
        <taxon>Liliopsida</taxon>
        <taxon>Poales</taxon>
        <taxon>Poaceae</taxon>
        <taxon>PACMAD clade</taxon>
        <taxon>Chloridoideae</taxon>
        <taxon>Cynodonteae</taxon>
        <taxon>Eleusininae</taxon>
        <taxon>Eleusine</taxon>
    </lineage>
</organism>
<feature type="region of interest" description="Disordered" evidence="1">
    <location>
        <begin position="53"/>
        <end position="81"/>
    </location>
</feature>
<dbReference type="EMBL" id="BQKI01000006">
    <property type="protein sequence ID" value="GJM96396.1"/>
    <property type="molecule type" value="Genomic_DNA"/>
</dbReference>
<feature type="chain" id="PRO_5043853852" evidence="2">
    <location>
        <begin position="19"/>
        <end position="123"/>
    </location>
</feature>
<feature type="signal peptide" evidence="2">
    <location>
        <begin position="1"/>
        <end position="18"/>
    </location>
</feature>